<name>A0A497V9W0_9FLAO</name>
<keyword evidence="1" id="KW-1133">Transmembrane helix</keyword>
<protein>
    <submittedName>
        <fullName evidence="3">Uncharacterized protein</fullName>
    </submittedName>
</protein>
<keyword evidence="1" id="KW-0812">Transmembrane</keyword>
<feature type="transmembrane region" description="Helical" evidence="1">
    <location>
        <begin position="5"/>
        <end position="23"/>
    </location>
</feature>
<dbReference type="EMBL" id="PJND01000007">
    <property type="protein sequence ID" value="PKW28479.1"/>
    <property type="molecule type" value="Genomic_DNA"/>
</dbReference>
<keyword evidence="4" id="KW-1185">Reference proteome</keyword>
<reference evidence="2 4" key="1">
    <citation type="submission" date="2017-12" db="EMBL/GenBank/DDBJ databases">
        <title>Genomic Encyclopedia of Type Strains, Phase III (KMG-III): the genomes of soil and plant-associated and newly described type strains.</title>
        <authorList>
            <person name="Whitman W."/>
        </authorList>
    </citation>
    <scope>NUCLEOTIDE SEQUENCE [LARGE SCALE GENOMIC DNA]</scope>
    <source>
        <strain evidence="2 4">IP-10</strain>
    </source>
</reference>
<evidence type="ECO:0000256" key="1">
    <source>
        <dbReference type="SAM" id="Phobius"/>
    </source>
</evidence>
<evidence type="ECO:0000313" key="4">
    <source>
        <dbReference type="Proteomes" id="UP000233767"/>
    </source>
</evidence>
<evidence type="ECO:0000313" key="3">
    <source>
        <dbReference type="EMBL" id="RLJ36016.1"/>
    </source>
</evidence>
<comment type="caution">
    <text evidence="3">The sequence shown here is derived from an EMBL/GenBank/DDBJ whole genome shotgun (WGS) entry which is preliminary data.</text>
</comment>
<dbReference type="Proteomes" id="UP000275027">
    <property type="component" value="Unassembled WGS sequence"/>
</dbReference>
<proteinExistence type="predicted"/>
<dbReference type="EMBL" id="RCCB01000010">
    <property type="protein sequence ID" value="RLJ36016.1"/>
    <property type="molecule type" value="Genomic_DNA"/>
</dbReference>
<evidence type="ECO:0000313" key="2">
    <source>
        <dbReference type="EMBL" id="PKW28479.1"/>
    </source>
</evidence>
<dbReference type="Proteomes" id="UP000233767">
    <property type="component" value="Unassembled WGS sequence"/>
</dbReference>
<accession>A0A497V9W0</accession>
<keyword evidence="1" id="KW-0472">Membrane</keyword>
<evidence type="ECO:0000313" key="5">
    <source>
        <dbReference type="Proteomes" id="UP000275027"/>
    </source>
</evidence>
<dbReference type="RefSeq" id="WP_101470704.1">
    <property type="nucleotide sequence ID" value="NZ_JAVHXU010000011.1"/>
</dbReference>
<organism evidence="3 5">
    <name type="scientific">Flavobacterium lindanitolerans</name>
    <dbReference type="NCBI Taxonomy" id="428988"/>
    <lineage>
        <taxon>Bacteria</taxon>
        <taxon>Pseudomonadati</taxon>
        <taxon>Bacteroidota</taxon>
        <taxon>Flavobacteriia</taxon>
        <taxon>Flavobacteriales</taxon>
        <taxon>Flavobacteriaceae</taxon>
        <taxon>Flavobacterium</taxon>
    </lineage>
</organism>
<sequence>MKKIIIISLTVFVIVLASLYFLFDFPIILNGNQKESLIESDTADNIFNPIKSIDFNTGNNRVYLYFGNADIAELPKKMIKSKLFECSNNEILQDLKRDFIFKKSGGDMSTCESKLLVYKNDKLVFCTSFVLTDNVIGLQNSLAGWADALNQENLKNNFLKFKPTRKIFIKL</sequence>
<gene>
    <name evidence="2" type="ORF">B0G92_0099</name>
    <name evidence="3" type="ORF">CLV50_1405</name>
</gene>
<dbReference type="AlphaFoldDB" id="A0A497V9W0"/>
<reference evidence="3 5" key="2">
    <citation type="submission" date="2018-10" db="EMBL/GenBank/DDBJ databases">
        <title>Genomic Encyclopedia of Archaeal and Bacterial Type Strains, Phase II (KMG-II): from individual species to whole genera.</title>
        <authorList>
            <person name="Goeker M."/>
        </authorList>
    </citation>
    <scope>NUCLEOTIDE SEQUENCE [LARGE SCALE GENOMIC DNA]</scope>
    <source>
        <strain evidence="3 5">DSM 21886</strain>
    </source>
</reference>